<proteinExistence type="predicted"/>
<name>A0ABY0IEG4_9BACT</name>
<protein>
    <recommendedName>
        <fullName evidence="1">Tail specific protease domain-containing protein</fullName>
    </recommendedName>
</protein>
<keyword evidence="3" id="KW-1185">Reference proteome</keyword>
<dbReference type="Gene3D" id="3.90.226.10">
    <property type="entry name" value="2-enoyl-CoA Hydratase, Chain A, domain 1"/>
    <property type="match status" value="1"/>
</dbReference>
<dbReference type="Pfam" id="PF03572">
    <property type="entry name" value="Peptidase_S41"/>
    <property type="match status" value="1"/>
</dbReference>
<dbReference type="InterPro" id="IPR029045">
    <property type="entry name" value="ClpP/crotonase-like_dom_sf"/>
</dbReference>
<evidence type="ECO:0000259" key="1">
    <source>
        <dbReference type="Pfam" id="PF03572"/>
    </source>
</evidence>
<organism evidence="2 3">
    <name type="scientific">Halobacteriovorax vibrionivorans</name>
    <dbReference type="NCBI Taxonomy" id="2152716"/>
    <lineage>
        <taxon>Bacteria</taxon>
        <taxon>Pseudomonadati</taxon>
        <taxon>Bdellovibrionota</taxon>
        <taxon>Bacteriovoracia</taxon>
        <taxon>Bacteriovoracales</taxon>
        <taxon>Halobacteriovoraceae</taxon>
        <taxon>Halobacteriovorax</taxon>
    </lineage>
</organism>
<dbReference type="PANTHER" id="PTHR32060">
    <property type="entry name" value="TAIL-SPECIFIC PROTEASE"/>
    <property type="match status" value="1"/>
</dbReference>
<gene>
    <name evidence="2" type="ORF">DAY19_12945</name>
</gene>
<dbReference type="EMBL" id="QDKL01000003">
    <property type="protein sequence ID" value="RZF20885.1"/>
    <property type="molecule type" value="Genomic_DNA"/>
</dbReference>
<sequence length="592" mass="66807">MNTIKYVLILTILNISFNIQAINKTAFSGKEFWYIDQADRVEILTDLYKQTKAEYALWEIKKKRIGVDGDKLFKEAIEAEKTIADVDGAIAQARSNMNFYDRTKKIIATFQDTHFGLNTHIPAPWIVSGFNTKYIPASDKVVIAQMYEKVIQKTVLESRSGVIEQVELGDELLSVDGVPVKEAMKNLMPYMDASSVGFAKSQAGRFLLERYFLFPSRPFFDAEIKSAKNGSIYKVRLPLYFSGDTSVIRKKDISYYLEQKGFLKLKELRFTFSDKERKFVKNTSLKVKGFDSGLPKGAIELENWTSANGGGSPIVHSALILKNTKAYAYLAVNSFSVSTVYNNGQSKSFLDALRQNIKYFKDQGLDLILDIRNNGGGNGGYPAQLLSMLTQENETYPNATWATATTRYMRQLIEYYGVRELFKDINGMDWERQSDAFFEAAYNERPYSRAVQNEDIKADEEVGGYNGKIVALISPNCISACDITSILLKGSKRAKLIGTHANGTGAGYRSNDEYNTQFKDRFHVFSTQIPNMLFGYGQSEVSYKQDLGLDSAYELNSENVPVKADIEYVETLEDSKNYMSGWISKAIEVLNQ</sequence>
<evidence type="ECO:0000313" key="3">
    <source>
        <dbReference type="Proteomes" id="UP000443582"/>
    </source>
</evidence>
<dbReference type="RefSeq" id="WP_115363137.1">
    <property type="nucleotide sequence ID" value="NZ_QDKL01000003.1"/>
</dbReference>
<accession>A0ABY0IEG4</accession>
<comment type="caution">
    <text evidence="2">The sequence shown here is derived from an EMBL/GenBank/DDBJ whole genome shotgun (WGS) entry which is preliminary data.</text>
</comment>
<dbReference type="Proteomes" id="UP000443582">
    <property type="component" value="Unassembled WGS sequence"/>
</dbReference>
<feature type="domain" description="Tail specific protease" evidence="1">
    <location>
        <begin position="327"/>
        <end position="506"/>
    </location>
</feature>
<dbReference type="PANTHER" id="PTHR32060:SF30">
    <property type="entry name" value="CARBOXY-TERMINAL PROCESSING PROTEASE CTPA"/>
    <property type="match status" value="1"/>
</dbReference>
<dbReference type="SUPFAM" id="SSF52096">
    <property type="entry name" value="ClpP/crotonase"/>
    <property type="match status" value="1"/>
</dbReference>
<dbReference type="InterPro" id="IPR005151">
    <property type="entry name" value="Tail-specific_protease"/>
</dbReference>
<reference evidence="3" key="1">
    <citation type="journal article" date="2019" name="Int. J. Syst. Evol. Microbiol.">
        <title>Halobacteriovorax valvorus sp. nov., a novel prokaryotic predator isolated from coastal seawater of China.</title>
        <authorList>
            <person name="Chen M.-X."/>
        </authorList>
    </citation>
    <scope>NUCLEOTIDE SEQUENCE [LARGE SCALE GENOMIC DNA]</scope>
    <source>
        <strain evidence="3">BL9</strain>
    </source>
</reference>
<evidence type="ECO:0000313" key="2">
    <source>
        <dbReference type="EMBL" id="RZF20885.1"/>
    </source>
</evidence>